<dbReference type="Proteomes" id="UP000316921">
    <property type="component" value="Chromosome"/>
</dbReference>
<feature type="domain" description="Pyrrolo-quinoline quinone repeat" evidence="2">
    <location>
        <begin position="517"/>
        <end position="697"/>
    </location>
</feature>
<name>A0A518BRS0_9BACT</name>
<dbReference type="Gene3D" id="2.40.10.480">
    <property type="match status" value="1"/>
</dbReference>
<protein>
    <submittedName>
        <fullName evidence="3">Outer membrane biogenesis protein BamB</fullName>
    </submittedName>
</protein>
<dbReference type="PANTHER" id="PTHR34512:SF30">
    <property type="entry name" value="OUTER MEMBRANE PROTEIN ASSEMBLY FACTOR BAMB"/>
    <property type="match status" value="1"/>
</dbReference>
<dbReference type="SUPFAM" id="SSF50998">
    <property type="entry name" value="Quinoprotein alcohol dehydrogenase-like"/>
    <property type="match status" value="2"/>
</dbReference>
<evidence type="ECO:0000256" key="1">
    <source>
        <dbReference type="SAM" id="SignalP"/>
    </source>
</evidence>
<keyword evidence="1" id="KW-0732">Signal</keyword>
<sequence length="1049" mass="106845" precursor="true">MKLRIALALAVSLHLVASARAQSSEQGGVQLETLAATSSDYAANDSAYAVAAHGGVAYIAGEGSSPYGSRWLIRARSIANGAKLWSVDFALQSGMFDAEVKDVALAPDGTTLYVAGRLAASSPFDTDATVLALDTLDGSIRWVAQIDGAGAGDEAAALAISPDGQSLALTGHVVDGTPGLGHRLLVAVLEPATGDVRWDWRFDADPATDDVDKGVDVAFAPDGAAVFACGIVSPPQSGTVYGTYALASATGQLAWSHHYTGAFATESAPLELSTNGSQVVVVGRHEYTSSSAVLDGTLALDASSGQQLWTTSGPGQVGINSSRAIDTDGADFFVAEAKANTFEGSKWMAVKLDGATGARLWESPFTLSAWPLASLDPVAVAHDPATNTVLVAGTRDLNGLSASDDINPMTLAYDGATGAVQWLRVWDSPSSTSDRTFDLALDGARLVTVGSSFVPAEGLGMGVRCREIANGNPPWSTIIQAQGAAADRPDALVIDPQTGDPFSLGMLFGGAKAVAKIVRIERASGATLWSYVDDPGTVSGGTFLAGRLSADGHTLYALGYDGEDVLAVALDAHTGALLWRRTIDGPAGRKDRGRDLLLSADGQTLFGLATVDSSTIVVNPGEEEAMLTLALDAASGADLWSAVHDPTTEDEKGLRLVLSPDGSKLFSLGTRDTLVGAPLQDDIEVAAYDAASGAFLWAGGYSAGAVPISSWNDKPLAGRVSDDGARLAIVGASDGSCCDDGRAALWVVDTTNGALILRTLAPLPGEDFEPRAAAFTPDGSRAVAVGNVGSSLGTGAVAIDIASGLAPWASTYPLGGPTPPAVFTSLDAVVIAADGATALAAGRDLDHRLLTMGIDVASGTELWRAVFDPPGATDAVTTKGARAVAYDDLRRLVWTAGDGPLVGTDVDGLVLGYRDPTLLGQESTLSLSAGGSQALTARAGPNFAGDFHLLLGSLTGTTPGLPLGIGTLPLNVDSYTQLTLSEPGSSFLPGSLGVLDSTGSASLALVVPAGTNPALAGLTVHHAFVALHVSATELSLSLVSNAIGATLVP</sequence>
<dbReference type="Pfam" id="PF13360">
    <property type="entry name" value="PQQ_2"/>
    <property type="match status" value="2"/>
</dbReference>
<dbReference type="Gene3D" id="2.40.128.630">
    <property type="match status" value="1"/>
</dbReference>
<dbReference type="PANTHER" id="PTHR34512">
    <property type="entry name" value="CELL SURFACE PROTEIN"/>
    <property type="match status" value="1"/>
</dbReference>
<dbReference type="AlphaFoldDB" id="A0A518BRS0"/>
<dbReference type="InterPro" id="IPR015943">
    <property type="entry name" value="WD40/YVTN_repeat-like_dom_sf"/>
</dbReference>
<evidence type="ECO:0000259" key="2">
    <source>
        <dbReference type="Pfam" id="PF13360"/>
    </source>
</evidence>
<keyword evidence="4" id="KW-1185">Reference proteome</keyword>
<feature type="domain" description="Pyrrolo-quinoline quinone repeat" evidence="2">
    <location>
        <begin position="186"/>
        <end position="365"/>
    </location>
</feature>
<dbReference type="Gene3D" id="2.130.10.10">
    <property type="entry name" value="YVTN repeat-like/Quinoprotein amine dehydrogenase"/>
    <property type="match status" value="2"/>
</dbReference>
<dbReference type="RefSeq" id="WP_145069773.1">
    <property type="nucleotide sequence ID" value="NZ_CP036287.1"/>
</dbReference>
<reference evidence="3 4" key="1">
    <citation type="submission" date="2019-02" db="EMBL/GenBank/DDBJ databases">
        <title>Deep-cultivation of Planctomycetes and their phenomic and genomic characterization uncovers novel biology.</title>
        <authorList>
            <person name="Wiegand S."/>
            <person name="Jogler M."/>
            <person name="Boedeker C."/>
            <person name="Pinto D."/>
            <person name="Vollmers J."/>
            <person name="Rivas-Marin E."/>
            <person name="Kohn T."/>
            <person name="Peeters S.H."/>
            <person name="Heuer A."/>
            <person name="Rast P."/>
            <person name="Oberbeckmann S."/>
            <person name="Bunk B."/>
            <person name="Jeske O."/>
            <person name="Meyerdierks A."/>
            <person name="Storesund J.E."/>
            <person name="Kallscheuer N."/>
            <person name="Luecker S."/>
            <person name="Lage O.M."/>
            <person name="Pohl T."/>
            <person name="Merkel B.J."/>
            <person name="Hornburger P."/>
            <person name="Mueller R.-W."/>
            <person name="Bruemmer F."/>
            <person name="Labrenz M."/>
            <person name="Spormann A.M."/>
            <person name="Op den Camp H."/>
            <person name="Overmann J."/>
            <person name="Amann R."/>
            <person name="Jetten M.S.M."/>
            <person name="Mascher T."/>
            <person name="Medema M.H."/>
            <person name="Devos D.P."/>
            <person name="Kaster A.-K."/>
            <person name="Ovreas L."/>
            <person name="Rohde M."/>
            <person name="Galperin M.Y."/>
            <person name="Jogler C."/>
        </authorList>
    </citation>
    <scope>NUCLEOTIDE SEQUENCE [LARGE SCALE GENOMIC DNA]</scope>
    <source>
        <strain evidence="3 4">Pla133</strain>
    </source>
</reference>
<dbReference type="InterPro" id="IPR011047">
    <property type="entry name" value="Quinoprotein_ADH-like_sf"/>
</dbReference>
<proteinExistence type="predicted"/>
<evidence type="ECO:0000313" key="3">
    <source>
        <dbReference type="EMBL" id="QDU69668.1"/>
    </source>
</evidence>
<feature type="signal peptide" evidence="1">
    <location>
        <begin position="1"/>
        <end position="21"/>
    </location>
</feature>
<feature type="chain" id="PRO_5021840761" evidence="1">
    <location>
        <begin position="22"/>
        <end position="1049"/>
    </location>
</feature>
<dbReference type="EMBL" id="CP036287">
    <property type="protein sequence ID" value="QDU69668.1"/>
    <property type="molecule type" value="Genomic_DNA"/>
</dbReference>
<evidence type="ECO:0000313" key="4">
    <source>
        <dbReference type="Proteomes" id="UP000316921"/>
    </source>
</evidence>
<gene>
    <name evidence="3" type="ORF">Pla133_47890</name>
</gene>
<organism evidence="3 4">
    <name type="scientific">Engelhardtia mirabilis</name>
    <dbReference type="NCBI Taxonomy" id="2528011"/>
    <lineage>
        <taxon>Bacteria</taxon>
        <taxon>Pseudomonadati</taxon>
        <taxon>Planctomycetota</taxon>
        <taxon>Planctomycetia</taxon>
        <taxon>Planctomycetia incertae sedis</taxon>
        <taxon>Engelhardtia</taxon>
    </lineage>
</organism>
<accession>A0A518BRS0</accession>
<dbReference type="InterPro" id="IPR002372">
    <property type="entry name" value="PQQ_rpt_dom"/>
</dbReference>
<dbReference type="KEGG" id="pbap:Pla133_47890"/>